<dbReference type="GeneID" id="25313972"/>
<gene>
    <name evidence="1" type="ORF">T310_1621</name>
</gene>
<dbReference type="Proteomes" id="UP000053958">
    <property type="component" value="Unassembled WGS sequence"/>
</dbReference>
<evidence type="ECO:0000313" key="1">
    <source>
        <dbReference type="EMBL" id="KKA24336.1"/>
    </source>
</evidence>
<reference evidence="1 2" key="1">
    <citation type="submission" date="2015-04" db="EMBL/GenBank/DDBJ databases">
        <authorList>
            <person name="Heijne W.H."/>
            <person name="Fedorova N.D."/>
            <person name="Nierman W.C."/>
            <person name="Vollebregt A.W."/>
            <person name="Zhao Z."/>
            <person name="Wu L."/>
            <person name="Kumar M."/>
            <person name="Stam H."/>
            <person name="van den Berg M.A."/>
            <person name="Pel H.J."/>
        </authorList>
    </citation>
    <scope>NUCLEOTIDE SEQUENCE [LARGE SCALE GENOMIC DNA]</scope>
    <source>
        <strain evidence="1 2">CBS 393.64</strain>
    </source>
</reference>
<dbReference type="AlphaFoldDB" id="A0A0F4Z2M5"/>
<dbReference type="Pfam" id="PF13092">
    <property type="entry name" value="CENP-L"/>
    <property type="match status" value="1"/>
</dbReference>
<organism evidence="1 2">
    <name type="scientific">Rasamsonia emersonii (strain ATCC 16479 / CBS 393.64 / IMI 116815)</name>
    <dbReference type="NCBI Taxonomy" id="1408163"/>
    <lineage>
        <taxon>Eukaryota</taxon>
        <taxon>Fungi</taxon>
        <taxon>Dikarya</taxon>
        <taxon>Ascomycota</taxon>
        <taxon>Pezizomycotina</taxon>
        <taxon>Eurotiomycetes</taxon>
        <taxon>Eurotiomycetidae</taxon>
        <taxon>Eurotiales</taxon>
        <taxon>Trichocomaceae</taxon>
        <taxon>Rasamsonia</taxon>
    </lineage>
</organism>
<dbReference type="EMBL" id="LASV01000065">
    <property type="protein sequence ID" value="KKA24336.1"/>
    <property type="molecule type" value="Genomic_DNA"/>
</dbReference>
<protein>
    <submittedName>
        <fullName evidence="1">Uncharacterized protein</fullName>
    </submittedName>
</protein>
<dbReference type="RefSeq" id="XP_013330948.1">
    <property type="nucleotide sequence ID" value="XM_013475494.1"/>
</dbReference>
<accession>A0A0F4Z2M5</accession>
<comment type="caution">
    <text evidence="1">The sequence shown here is derived from an EMBL/GenBank/DDBJ whole genome shotgun (WGS) entry which is preliminary data.</text>
</comment>
<proteinExistence type="predicted"/>
<dbReference type="OrthoDB" id="8864979at2759"/>
<name>A0A0F4Z2M5_RASE3</name>
<dbReference type="InterPro" id="IPR025204">
    <property type="entry name" value="CENP-L"/>
</dbReference>
<keyword evidence="2" id="KW-1185">Reference proteome</keyword>
<evidence type="ECO:0000313" key="2">
    <source>
        <dbReference type="Proteomes" id="UP000053958"/>
    </source>
</evidence>
<sequence length="388" mass="43019">MHQTPQHLLSTSWTVHRLSPLHHRKEYHSILGNEDALKTYAKRLQDLLTGDVLRGVQVGLSGTTTLSDDALVKAGALTDCRWETIPTWSYWDEERLHSDDPSEQRKPIPLKETMGILVTLEYENVTYKAALLAGPDGYSAKNHGDDDRKDSTYLPLLLTRLPNPLRQTFVSFLSVTFDSYCSVLRLPSSFLCATLESYIASLAAADEDSQRSGTTSRVILEAVMKETQLTLAFAPSISPALKTLDVHLPRQTLATFAIDGSKITSSGTTVDDKVSAPFLTSLSHYFNKHLAMRLDLNQLWGQHKTKPADEHIYLSKIACGAFVLGAEGRVKFVANPEHVASMDSSAGEDGANDHEERTSRLILRANENILRALVRRAVGEDLQVLHQT</sequence>